<gene>
    <name evidence="1" type="ORF">NEE01_08950</name>
</gene>
<dbReference type="Proteomes" id="UP001165565">
    <property type="component" value="Unassembled WGS sequence"/>
</dbReference>
<protein>
    <recommendedName>
        <fullName evidence="3">Terminase</fullName>
    </recommendedName>
</protein>
<accession>A0AA41ZE28</accession>
<dbReference type="RefSeq" id="WP_179513171.1">
    <property type="nucleotide sequence ID" value="NZ_JANFAU010000012.1"/>
</dbReference>
<proteinExistence type="predicted"/>
<sequence>MDEEGQAAPRRDDPRHWPAAKREAFFDMLSVTCNVTAAATAGGVTARTAYRWRRRDADFAAQWSEALALGYEVLELALVGQALAGDDRDAIDRGGAPPVSVDLALKLLAQHRHAPGKPGRRAARTPGYAVPEDSDRAILAKLAVIEARRAKQAKDI</sequence>
<comment type="caution">
    <text evidence="1">The sequence shown here is derived from an EMBL/GenBank/DDBJ whole genome shotgun (WGS) entry which is preliminary data.</text>
</comment>
<organism evidence="1 2">
    <name type="scientific">Sphingomonas lycopersici</name>
    <dbReference type="NCBI Taxonomy" id="2951807"/>
    <lineage>
        <taxon>Bacteria</taxon>
        <taxon>Pseudomonadati</taxon>
        <taxon>Pseudomonadota</taxon>
        <taxon>Alphaproteobacteria</taxon>
        <taxon>Sphingomonadales</taxon>
        <taxon>Sphingomonadaceae</taxon>
        <taxon>Sphingomonas</taxon>
    </lineage>
</organism>
<name>A0AA41ZE28_9SPHN</name>
<dbReference type="AlphaFoldDB" id="A0AA41ZE28"/>
<evidence type="ECO:0000313" key="1">
    <source>
        <dbReference type="EMBL" id="MCW6534911.1"/>
    </source>
</evidence>
<reference evidence="1" key="1">
    <citation type="submission" date="2022-06" db="EMBL/GenBank/DDBJ databases">
        <title>Sphingomonas sp. nov. isolated from rhizosphere soil of tomato.</title>
        <authorList>
            <person name="Dong H."/>
            <person name="Gao R."/>
        </authorList>
    </citation>
    <scope>NUCLEOTIDE SEQUENCE</scope>
    <source>
        <strain evidence="1">MMSM24</strain>
    </source>
</reference>
<evidence type="ECO:0000313" key="2">
    <source>
        <dbReference type="Proteomes" id="UP001165565"/>
    </source>
</evidence>
<keyword evidence="2" id="KW-1185">Reference proteome</keyword>
<dbReference type="EMBL" id="JANFAV010000005">
    <property type="protein sequence ID" value="MCW6534911.1"/>
    <property type="molecule type" value="Genomic_DNA"/>
</dbReference>
<evidence type="ECO:0008006" key="3">
    <source>
        <dbReference type="Google" id="ProtNLM"/>
    </source>
</evidence>